<dbReference type="GO" id="GO:0003677">
    <property type="term" value="F:DNA binding"/>
    <property type="evidence" value="ECO:0007669"/>
    <property type="project" value="UniProtKB-KW"/>
</dbReference>
<dbReference type="RefSeq" id="WP_002704684.1">
    <property type="nucleotide sequence ID" value="NZ_AGRW01000048.1"/>
</dbReference>
<comment type="caution">
    <text evidence="3">The sequence shown here is derived from an EMBL/GenBank/DDBJ whole genome shotgun (WGS) entry which is preliminary data.</text>
</comment>
<protein>
    <submittedName>
        <fullName evidence="3">Helix-turn-helix domain protein</fullName>
    </submittedName>
</protein>
<dbReference type="eggNOG" id="COG1813">
    <property type="taxonomic scope" value="Bacteria"/>
</dbReference>
<dbReference type="SUPFAM" id="SSF47413">
    <property type="entry name" value="lambda repressor-like DNA-binding domains"/>
    <property type="match status" value="1"/>
</dbReference>
<dbReference type="AlphaFoldDB" id="H7ELB8"/>
<dbReference type="STRING" id="907348.TresaDRAFT_2039"/>
<evidence type="ECO:0000259" key="2">
    <source>
        <dbReference type="PROSITE" id="PS50943"/>
    </source>
</evidence>
<proteinExistence type="predicted"/>
<gene>
    <name evidence="3" type="ORF">TresaDRAFT_2039</name>
</gene>
<dbReference type="CDD" id="cd00093">
    <property type="entry name" value="HTH_XRE"/>
    <property type="match status" value="1"/>
</dbReference>
<dbReference type="InterPro" id="IPR050807">
    <property type="entry name" value="TransReg_Diox_bact_type"/>
</dbReference>
<sequence>MNEISIETVIRENIKSLRKQLGWSQEFLAEKTGVSAPYITQIEVGKRTPSLDIVEKLASALGVEYKVLFEPRNSPADISSGNFSKHLLESKLISAITDTIHNEFNA</sequence>
<dbReference type="Proteomes" id="UP000003571">
    <property type="component" value="Unassembled WGS sequence"/>
</dbReference>
<reference evidence="3 4" key="1">
    <citation type="submission" date="2011-09" db="EMBL/GenBank/DDBJ databases">
        <title>The draft genome of Treponema saccharophilum DSM 2985.</title>
        <authorList>
            <consortium name="US DOE Joint Genome Institute (JGI-PGF)"/>
            <person name="Lucas S."/>
            <person name="Copeland A."/>
            <person name="Lapidus A."/>
            <person name="Glavina del Rio T."/>
            <person name="Dalin E."/>
            <person name="Tice H."/>
            <person name="Bruce D."/>
            <person name="Goodwin L."/>
            <person name="Pitluck S."/>
            <person name="Peters L."/>
            <person name="Kyrpides N."/>
            <person name="Mavromatis K."/>
            <person name="Ivanova N."/>
            <person name="Markowitz V."/>
            <person name="Cheng J.-F."/>
            <person name="Hugenholtz P."/>
            <person name="Woyke T."/>
            <person name="Wu D."/>
            <person name="Gronow S."/>
            <person name="Wellnitz S."/>
            <person name="Brambilla E."/>
            <person name="Klenk H.-P."/>
            <person name="Eisen J.A."/>
        </authorList>
    </citation>
    <scope>NUCLEOTIDE SEQUENCE [LARGE SCALE GENOMIC DNA]</scope>
    <source>
        <strain evidence="3 4">DSM 2985</strain>
    </source>
</reference>
<organism evidence="3 4">
    <name type="scientific">Treponema saccharophilum DSM 2985</name>
    <dbReference type="NCBI Taxonomy" id="907348"/>
    <lineage>
        <taxon>Bacteria</taxon>
        <taxon>Pseudomonadati</taxon>
        <taxon>Spirochaetota</taxon>
        <taxon>Spirochaetia</taxon>
        <taxon>Spirochaetales</taxon>
        <taxon>Treponemataceae</taxon>
        <taxon>Treponema</taxon>
    </lineage>
</organism>
<feature type="domain" description="HTH cro/C1-type" evidence="2">
    <location>
        <begin position="14"/>
        <end position="68"/>
    </location>
</feature>
<evidence type="ECO:0000313" key="3">
    <source>
        <dbReference type="EMBL" id="EIC01650.1"/>
    </source>
</evidence>
<dbReference type="InterPro" id="IPR001387">
    <property type="entry name" value="Cro/C1-type_HTH"/>
</dbReference>
<dbReference type="SMART" id="SM00530">
    <property type="entry name" value="HTH_XRE"/>
    <property type="match status" value="1"/>
</dbReference>
<evidence type="ECO:0000256" key="1">
    <source>
        <dbReference type="ARBA" id="ARBA00023125"/>
    </source>
</evidence>
<accession>H7ELB8</accession>
<dbReference type="GO" id="GO:0005829">
    <property type="term" value="C:cytosol"/>
    <property type="evidence" value="ECO:0007669"/>
    <property type="project" value="TreeGrafter"/>
</dbReference>
<name>H7ELB8_9SPIR</name>
<dbReference type="InterPro" id="IPR010982">
    <property type="entry name" value="Lambda_DNA-bd_dom_sf"/>
</dbReference>
<dbReference type="PROSITE" id="PS50943">
    <property type="entry name" value="HTH_CROC1"/>
    <property type="match status" value="1"/>
</dbReference>
<dbReference type="GO" id="GO:0003700">
    <property type="term" value="F:DNA-binding transcription factor activity"/>
    <property type="evidence" value="ECO:0007669"/>
    <property type="project" value="TreeGrafter"/>
</dbReference>
<dbReference type="EMBL" id="AGRW01000048">
    <property type="protein sequence ID" value="EIC01650.1"/>
    <property type="molecule type" value="Genomic_DNA"/>
</dbReference>
<dbReference type="PATRIC" id="fig|907348.3.peg.1700"/>
<dbReference type="PANTHER" id="PTHR46797:SF1">
    <property type="entry name" value="METHYLPHOSPHONATE SYNTHASE"/>
    <property type="match status" value="1"/>
</dbReference>
<keyword evidence="1" id="KW-0238">DNA-binding</keyword>
<dbReference type="PANTHER" id="PTHR46797">
    <property type="entry name" value="HTH-TYPE TRANSCRIPTIONAL REGULATOR"/>
    <property type="match status" value="1"/>
</dbReference>
<evidence type="ECO:0000313" key="4">
    <source>
        <dbReference type="Proteomes" id="UP000003571"/>
    </source>
</evidence>
<keyword evidence="4" id="KW-1185">Reference proteome</keyword>
<dbReference type="Pfam" id="PF01381">
    <property type="entry name" value="HTH_3"/>
    <property type="match status" value="1"/>
</dbReference>
<dbReference type="Gene3D" id="1.10.260.40">
    <property type="entry name" value="lambda repressor-like DNA-binding domains"/>
    <property type="match status" value="1"/>
</dbReference>
<dbReference type="OrthoDB" id="362430at2"/>